<accession>A0AAU9PEE4</accession>
<name>A0AAU9PEE4_9ASTR</name>
<gene>
    <name evidence="1" type="ORF">LVIROSA_LOCUS33718</name>
</gene>
<comment type="caution">
    <text evidence="1">The sequence shown here is derived from an EMBL/GenBank/DDBJ whole genome shotgun (WGS) entry which is preliminary data.</text>
</comment>
<dbReference type="EMBL" id="CAKMRJ010005634">
    <property type="protein sequence ID" value="CAH1448157.1"/>
    <property type="molecule type" value="Genomic_DNA"/>
</dbReference>
<protein>
    <submittedName>
        <fullName evidence="1">Uncharacterized protein</fullName>
    </submittedName>
</protein>
<organism evidence="1 2">
    <name type="scientific">Lactuca virosa</name>
    <dbReference type="NCBI Taxonomy" id="75947"/>
    <lineage>
        <taxon>Eukaryota</taxon>
        <taxon>Viridiplantae</taxon>
        <taxon>Streptophyta</taxon>
        <taxon>Embryophyta</taxon>
        <taxon>Tracheophyta</taxon>
        <taxon>Spermatophyta</taxon>
        <taxon>Magnoliopsida</taxon>
        <taxon>eudicotyledons</taxon>
        <taxon>Gunneridae</taxon>
        <taxon>Pentapetalae</taxon>
        <taxon>asterids</taxon>
        <taxon>campanulids</taxon>
        <taxon>Asterales</taxon>
        <taxon>Asteraceae</taxon>
        <taxon>Cichorioideae</taxon>
        <taxon>Cichorieae</taxon>
        <taxon>Lactucinae</taxon>
        <taxon>Lactuca</taxon>
    </lineage>
</organism>
<keyword evidence="2" id="KW-1185">Reference proteome</keyword>
<evidence type="ECO:0000313" key="2">
    <source>
        <dbReference type="Proteomes" id="UP001157418"/>
    </source>
</evidence>
<dbReference type="Proteomes" id="UP001157418">
    <property type="component" value="Unassembled WGS sequence"/>
</dbReference>
<proteinExistence type="predicted"/>
<reference evidence="1 2" key="1">
    <citation type="submission" date="2022-01" db="EMBL/GenBank/DDBJ databases">
        <authorList>
            <person name="Xiong W."/>
            <person name="Schranz E."/>
        </authorList>
    </citation>
    <scope>NUCLEOTIDE SEQUENCE [LARGE SCALE GENOMIC DNA]</scope>
</reference>
<sequence>MPLTKTSIHNGSCSTVSYPVHRFIANRYCRCSPMNYEISSRDNSLIPLQTTSPSHLISWQHQFYVCVFNFLPYNRSCFSYIIPRQALPQSLLSAQNVSE</sequence>
<dbReference type="AlphaFoldDB" id="A0AAU9PEE4"/>
<evidence type="ECO:0000313" key="1">
    <source>
        <dbReference type="EMBL" id="CAH1448157.1"/>
    </source>
</evidence>